<organism evidence="1">
    <name type="scientific">Transmissible gastroenteritis virus</name>
    <name type="common">TGEV</name>
    <dbReference type="NCBI Taxonomy" id="11149"/>
    <lineage>
        <taxon>Viruses</taxon>
        <taxon>Riboviria</taxon>
        <taxon>Orthornavirae</taxon>
        <taxon>Pisuviricota</taxon>
        <taxon>Pisoniviricetes</taxon>
        <taxon>Nidovirales</taxon>
        <taxon>Cornidovirineae</taxon>
        <taxon>Coronaviridae</taxon>
        <taxon>Orthocoronavirinae</taxon>
        <taxon>Alphacoronavirus</taxon>
        <taxon>Tegacovirus</taxon>
        <taxon>Alphacoronavirus suis</taxon>
        <taxon>Alphacoronavirus 1</taxon>
    </lineage>
</organism>
<proteinExistence type="predicted"/>
<evidence type="ECO:0000313" key="1">
    <source>
        <dbReference type="EMBL" id="CAA09624.1"/>
    </source>
</evidence>
<dbReference type="EMBL" id="AJ011482">
    <property type="protein sequence ID" value="CAA09624.1"/>
    <property type="molecule type" value="Genomic_RNA"/>
</dbReference>
<protein>
    <submittedName>
        <fullName evidence="1">Hypothetical fusion protein</fullName>
    </submittedName>
</protein>
<reference evidence="1" key="2">
    <citation type="journal article" date="1995" name="Virology">
        <title>Complete sequence (20 kilobases) of the polyprotein-encoding gene 1 of transmissible gastroenteritis virus.</title>
        <authorList>
            <person name="Eleouet J."/>
            <person name="Rasschaert D."/>
            <person name="Lambert P."/>
            <person name="Levy L."/>
            <person name="Vende P."/>
            <person name="Laude H."/>
        </authorList>
    </citation>
    <scope>NUCLEOTIDE SEQUENCE</scope>
</reference>
<reference evidence="1" key="1">
    <citation type="journal article" date="1987" name="Biochimie">
        <title>Enteric coronavirus TGEV: partial sequence of the genomic RNA, its organization and expression.</title>
        <authorList>
            <person name="Rasschaert D."/>
            <person name="Gelfi J."/>
            <person name="Laude H."/>
        </authorList>
    </citation>
    <scope>NUCLEOTIDE SEQUENCE</scope>
</reference>
<sequence length="16" mass="2015">MKKCCIYYSFNLTTNW</sequence>
<name>Q9YQ11_TGEV</name>
<accession>Q9YQ11</accession>
<reference evidence="1" key="3">
    <citation type="journal article" date="1999" name="J. Virol.">
        <title>Replication and packaging of transmissible gastroenteritis coronavirus-derived synthetic minigenomes.</title>
        <authorList>
            <person name="Izeta A."/>
            <person name="Smerdou C."/>
            <person name="Alonso S."/>
            <person name="Penzes Z."/>
            <person name="Mendez A."/>
            <person name="Plana-Duran J."/>
            <person name="Enjuanes L."/>
        </authorList>
    </citation>
    <scope>NUCLEOTIDE SEQUENCE</scope>
</reference>